<dbReference type="InterPro" id="IPR036118">
    <property type="entry name" value="UreE_N_sf"/>
</dbReference>
<comment type="subcellular location">
    <subcellularLocation>
        <location evidence="4">Cytoplasm</location>
    </subcellularLocation>
</comment>
<accession>A0A543KGA2</accession>
<dbReference type="OrthoDB" id="9802215at2"/>
<dbReference type="SUPFAM" id="SSF69287">
    <property type="entry name" value="Urease metallochaperone UreE, N-terminal domain"/>
    <property type="match status" value="1"/>
</dbReference>
<evidence type="ECO:0000256" key="4">
    <source>
        <dbReference type="HAMAP-Rule" id="MF_00822"/>
    </source>
</evidence>
<dbReference type="GO" id="GO:0019627">
    <property type="term" value="P:urea metabolic process"/>
    <property type="evidence" value="ECO:0007669"/>
    <property type="project" value="InterPro"/>
</dbReference>
<dbReference type="AlphaFoldDB" id="A0A543KGA2"/>
<evidence type="ECO:0000256" key="3">
    <source>
        <dbReference type="ARBA" id="ARBA00023186"/>
    </source>
</evidence>
<feature type="domain" description="Urease accessory protein UreE C-terminal" evidence="6">
    <location>
        <begin position="83"/>
        <end position="160"/>
    </location>
</feature>
<dbReference type="InterPro" id="IPR012406">
    <property type="entry name" value="UreE"/>
</dbReference>
<comment type="similarity">
    <text evidence="4">Belongs to the UreE family.</text>
</comment>
<dbReference type="Pfam" id="PF05194">
    <property type="entry name" value="UreE_C"/>
    <property type="match status" value="1"/>
</dbReference>
<dbReference type="GO" id="GO:0006457">
    <property type="term" value="P:protein folding"/>
    <property type="evidence" value="ECO:0007669"/>
    <property type="project" value="InterPro"/>
</dbReference>
<evidence type="ECO:0000313" key="7">
    <source>
        <dbReference type="EMBL" id="TQM94100.1"/>
    </source>
</evidence>
<proteinExistence type="inferred from homology"/>
<comment type="function">
    <text evidence="4">Involved in urease metallocenter assembly. Binds nickel. Probably functions as a nickel donor during metallocenter assembly.</text>
</comment>
<feature type="region of interest" description="Disordered" evidence="5">
    <location>
        <begin position="129"/>
        <end position="164"/>
    </location>
</feature>
<organism evidence="7 8">
    <name type="scientific">Roseinatronobacter monicus</name>
    <dbReference type="NCBI Taxonomy" id="393481"/>
    <lineage>
        <taxon>Bacteria</taxon>
        <taxon>Pseudomonadati</taxon>
        <taxon>Pseudomonadota</taxon>
        <taxon>Alphaproteobacteria</taxon>
        <taxon>Rhodobacterales</taxon>
        <taxon>Paracoccaceae</taxon>
        <taxon>Roseinatronobacter</taxon>
    </lineage>
</organism>
<keyword evidence="3 4" id="KW-0143">Chaperone</keyword>
<keyword evidence="8" id="KW-1185">Reference proteome</keyword>
<dbReference type="GO" id="GO:0065003">
    <property type="term" value="P:protein-containing complex assembly"/>
    <property type="evidence" value="ECO:0007669"/>
    <property type="project" value="InterPro"/>
</dbReference>
<evidence type="ECO:0000313" key="8">
    <source>
        <dbReference type="Proteomes" id="UP000320582"/>
    </source>
</evidence>
<evidence type="ECO:0000256" key="5">
    <source>
        <dbReference type="SAM" id="MobiDB-lite"/>
    </source>
</evidence>
<keyword evidence="2 4" id="KW-0533">Nickel</keyword>
<dbReference type="GO" id="GO:0005737">
    <property type="term" value="C:cytoplasm"/>
    <property type="evidence" value="ECO:0007669"/>
    <property type="project" value="UniProtKB-SubCell"/>
</dbReference>
<dbReference type="PIRSF" id="PIRSF036402">
    <property type="entry name" value="Ureas_acces_UreE"/>
    <property type="match status" value="1"/>
</dbReference>
<name>A0A543KGA2_9RHOB</name>
<dbReference type="InterPro" id="IPR007864">
    <property type="entry name" value="UreE_C_dom"/>
</dbReference>
<comment type="caution">
    <text evidence="7">The sequence shown here is derived from an EMBL/GenBank/DDBJ whole genome shotgun (WGS) entry which is preliminary data.</text>
</comment>
<dbReference type="GO" id="GO:0051082">
    <property type="term" value="F:unfolded protein binding"/>
    <property type="evidence" value="ECO:0007669"/>
    <property type="project" value="UniProtKB-UniRule"/>
</dbReference>
<dbReference type="SUPFAM" id="SSF69737">
    <property type="entry name" value="Urease metallochaperone UreE, C-terminal domain"/>
    <property type="match status" value="1"/>
</dbReference>
<dbReference type="RefSeq" id="WP_142082508.1">
    <property type="nucleotide sequence ID" value="NZ_VFPT01000001.1"/>
</dbReference>
<evidence type="ECO:0000256" key="2">
    <source>
        <dbReference type="ARBA" id="ARBA00022596"/>
    </source>
</evidence>
<reference evidence="7 8" key="1">
    <citation type="submission" date="2019-06" db="EMBL/GenBank/DDBJ databases">
        <title>Genomic Encyclopedia of Archaeal and Bacterial Type Strains, Phase II (KMG-II): from individual species to whole genera.</title>
        <authorList>
            <person name="Goeker M."/>
        </authorList>
    </citation>
    <scope>NUCLEOTIDE SEQUENCE [LARGE SCALE GENOMIC DNA]</scope>
    <source>
        <strain evidence="7 8">DSM 18423</strain>
    </source>
</reference>
<dbReference type="EMBL" id="VFPT01000001">
    <property type="protein sequence ID" value="TQM94100.1"/>
    <property type="molecule type" value="Genomic_DNA"/>
</dbReference>
<gene>
    <name evidence="4" type="primary">ureE</name>
    <name evidence="7" type="ORF">BD293_2760</name>
</gene>
<evidence type="ECO:0000259" key="6">
    <source>
        <dbReference type="Pfam" id="PF05194"/>
    </source>
</evidence>
<sequence>MTDLPPVRRLLKTKPLRCDGAVILDYDARLMRRKRLLTAQGRGFLVDLAEVTNLDEWWGFELEDGTCLEIVPADEALVEVSGDLPRLAWHIGNRHTPCQIEDTRLLIRHDHVIEAMLKQLGARMRPLSGPFTPEGGAYGHGRTMGHDHGHQHSHARQHDHDHAH</sequence>
<dbReference type="Proteomes" id="UP000320582">
    <property type="component" value="Unassembled WGS sequence"/>
</dbReference>
<protein>
    <recommendedName>
        <fullName evidence="4">Urease accessory protein UreE</fullName>
    </recommendedName>
</protein>
<keyword evidence="1 4" id="KW-0963">Cytoplasm</keyword>
<evidence type="ECO:0000256" key="1">
    <source>
        <dbReference type="ARBA" id="ARBA00022490"/>
    </source>
</evidence>
<dbReference type="GO" id="GO:0016151">
    <property type="term" value="F:nickel cation binding"/>
    <property type="evidence" value="ECO:0007669"/>
    <property type="project" value="UniProtKB-UniRule"/>
</dbReference>
<dbReference type="Gene3D" id="3.30.70.790">
    <property type="entry name" value="UreE, C-terminal domain"/>
    <property type="match status" value="1"/>
</dbReference>
<dbReference type="HAMAP" id="MF_00822">
    <property type="entry name" value="UreE"/>
    <property type="match status" value="1"/>
</dbReference>
<feature type="compositionally biased region" description="Basic and acidic residues" evidence="5">
    <location>
        <begin position="144"/>
        <end position="164"/>
    </location>
</feature>